<evidence type="ECO:0000313" key="6">
    <source>
        <dbReference type="Proteomes" id="UP000031937"/>
    </source>
</evidence>
<keyword evidence="1" id="KW-0732">Signal</keyword>
<evidence type="ECO:0000259" key="2">
    <source>
        <dbReference type="Pfam" id="PF00326"/>
    </source>
</evidence>
<comment type="caution">
    <text evidence="5">The sequence shown here is derived from an EMBL/GenBank/DDBJ whole genome shotgun (WGS) entry which is preliminary data.</text>
</comment>
<gene>
    <name evidence="5" type="ORF">BA92_06580</name>
    <name evidence="4" type="ORF">IE90_12175</name>
</gene>
<reference evidence="5 7" key="1">
    <citation type="submission" date="2014-07" db="EMBL/GenBank/DDBJ databases">
        <title>Porphyromonadaceae bacterium OUH 308042 = ATCC BAA-2681 = DSM 28342 draft genome.</title>
        <authorList>
            <person name="Sydenham T.V."/>
            <person name="Hasman H."/>
            <person name="Justensen U.S."/>
        </authorList>
    </citation>
    <scope>NUCLEOTIDE SEQUENCE [LARGE SCALE GENOMIC DNA]</scope>
    <source>
        <strain evidence="5 7">OUH 308042</strain>
    </source>
</reference>
<dbReference type="OrthoDB" id="9812921at2"/>
<dbReference type="EMBL" id="JPIT01000032">
    <property type="protein sequence ID" value="KIO42982.1"/>
    <property type="molecule type" value="Genomic_DNA"/>
</dbReference>
<dbReference type="InterPro" id="IPR029058">
    <property type="entry name" value="AB_hydrolase_fold"/>
</dbReference>
<organism evidence="5 7">
    <name type="scientific">Sanguibacteroides justesenii</name>
    <dbReference type="NCBI Taxonomy" id="1547597"/>
    <lineage>
        <taxon>Bacteria</taxon>
        <taxon>Pseudomonadati</taxon>
        <taxon>Bacteroidota</taxon>
        <taxon>Bacteroidia</taxon>
        <taxon>Bacteroidales</taxon>
        <taxon>Porphyromonadaceae</taxon>
        <taxon>Sanguibacteroides</taxon>
    </lineage>
</organism>
<dbReference type="Pfam" id="PF00326">
    <property type="entry name" value="Peptidase_S9"/>
    <property type="match status" value="1"/>
</dbReference>
<dbReference type="Pfam" id="PF00930">
    <property type="entry name" value="DPPIV_N"/>
    <property type="match status" value="1"/>
</dbReference>
<dbReference type="AlphaFoldDB" id="A0A0C3ME31"/>
<dbReference type="PANTHER" id="PTHR11731:SF118">
    <property type="entry name" value="BLR1971 PROTEIN"/>
    <property type="match status" value="1"/>
</dbReference>
<sequence length="786" mass="90487">MKKLLTGLFFISLFQGVMAQQANYKLAEKCDSYTLPWGYERLIPFFVTGSDNFWFKQENGEEEQYYFVNVKAKKIEKLFDSEYIADEMTKVTGKTYNPKKLGFWGLPFDKTGTTLSWDDGKFRFEYNRVTQKLTHTLPDKTKAKNDTREMPAEMQKMILQQQGFSPDEKWQVFGKGCNAYLRNMEDSTEVQLTFDGEPGFSYAGEKDNNEVVNIVPVWFDDSKHFYHYRHDTRKIGEVFQLNYLYDRPSAYGSKIVLAGDSTLLHTEISLFDTETKQQKKVKIGKWQDQMSRILHSDTKLNKLYIERKTRRSNILEVCEVNLKSGEIKVIIREEGDPYIGTELASIHFLNNCNDIIWWSERDGHGHFYLYDGKGNLKNKITSGPWSAGHIVKIDEKKRDIYFQAYGITPGENPSYAKICKANIDGKGKIVILTPEEATHSIQFSPSGRYIIDTYSRPDLPYQFTLRDLQGRLVMKLAETNLNTLYHAGWKLPETFSVKAADEKTDLYGVMWKPFDFDPNKKYPVISCVYPGPQTDNVPLTFAINSMNEKLAQVGFIVVAFNHRGGLPYRGRDYHSHGYKNIRDHALADDKRGLEQLVERYSFIDGERIGIYGHSGGGMMSTAAICTYPDFYKACVSSAGNHDNNIYSQSFVEGHYEIHEEMRNVQEKIKTADGRDTIVSRKKILYTTNLPTNMELAKNLKGHLMLVVGGQDGNVHPANTIRMVNAFINHGKDFELVFLPTAGHTYDGISDWYFQHKLRSHFAKYLLGDFTTPCFYDVEIDQNYRLK</sequence>
<dbReference type="InterPro" id="IPR001375">
    <property type="entry name" value="Peptidase_S9_cat"/>
</dbReference>
<evidence type="ECO:0000313" key="7">
    <source>
        <dbReference type="Proteomes" id="UP000031980"/>
    </source>
</evidence>
<reference evidence="4 6" key="2">
    <citation type="submission" date="2014-07" db="EMBL/GenBank/DDBJ databases">
        <title>Porphyromonadaceae bacterium OUH 334697 = ATCC BAA-2682 = DSM 28341 draft genome.</title>
        <authorList>
            <person name="Sydenham T.V."/>
            <person name="Hasman H."/>
            <person name="Justesen U.S."/>
        </authorList>
    </citation>
    <scope>NUCLEOTIDE SEQUENCE [LARGE SCALE GENOMIC DNA]</scope>
    <source>
        <strain evidence="4 6">OUH 334697</strain>
    </source>
</reference>
<feature type="domain" description="Dipeptidylpeptidase IV N-terminal" evidence="3">
    <location>
        <begin position="145"/>
        <end position="461"/>
    </location>
</feature>
<dbReference type="Proteomes" id="UP000031980">
    <property type="component" value="Unassembled WGS sequence"/>
</dbReference>
<dbReference type="EMBL" id="JPIU01000038">
    <property type="protein sequence ID" value="KIO44698.1"/>
    <property type="molecule type" value="Genomic_DNA"/>
</dbReference>
<accession>A0A0C3ME31</accession>
<proteinExistence type="predicted"/>
<dbReference type="GO" id="GO:0008236">
    <property type="term" value="F:serine-type peptidase activity"/>
    <property type="evidence" value="ECO:0007669"/>
    <property type="project" value="InterPro"/>
</dbReference>
<feature type="domain" description="Peptidase S9 prolyl oligopeptidase catalytic" evidence="2">
    <location>
        <begin position="550"/>
        <end position="746"/>
    </location>
</feature>
<dbReference type="InterPro" id="IPR050278">
    <property type="entry name" value="Serine_Prot_S9B/DPPIV"/>
</dbReference>
<dbReference type="SUPFAM" id="SSF53474">
    <property type="entry name" value="alpha/beta-Hydrolases"/>
    <property type="match status" value="1"/>
</dbReference>
<dbReference type="GO" id="GO:0006508">
    <property type="term" value="P:proteolysis"/>
    <property type="evidence" value="ECO:0007669"/>
    <property type="project" value="InterPro"/>
</dbReference>
<dbReference type="InterPro" id="IPR002469">
    <property type="entry name" value="Peptidase_S9B_N"/>
</dbReference>
<dbReference type="Gene3D" id="3.40.50.1820">
    <property type="entry name" value="alpha/beta hydrolase"/>
    <property type="match status" value="1"/>
</dbReference>
<dbReference type="SUPFAM" id="SSF82171">
    <property type="entry name" value="DPP6 N-terminal domain-like"/>
    <property type="match status" value="1"/>
</dbReference>
<feature type="chain" id="PRO_5043118843" evidence="1">
    <location>
        <begin position="20"/>
        <end position="786"/>
    </location>
</feature>
<name>A0A0C3ME31_9PORP</name>
<dbReference type="PANTHER" id="PTHR11731">
    <property type="entry name" value="PROTEASE FAMILY S9B,C DIPEPTIDYL-PEPTIDASE IV-RELATED"/>
    <property type="match status" value="1"/>
</dbReference>
<dbReference type="RefSeq" id="WP_041504116.1">
    <property type="nucleotide sequence ID" value="NZ_JPIT01000032.1"/>
</dbReference>
<evidence type="ECO:0000313" key="4">
    <source>
        <dbReference type="EMBL" id="KIO42982.1"/>
    </source>
</evidence>
<dbReference type="Proteomes" id="UP000031937">
    <property type="component" value="Unassembled WGS sequence"/>
</dbReference>
<evidence type="ECO:0000313" key="5">
    <source>
        <dbReference type="EMBL" id="KIO44698.1"/>
    </source>
</evidence>
<dbReference type="Gene3D" id="2.140.10.30">
    <property type="entry name" value="Dipeptidylpeptidase IV, N-terminal domain"/>
    <property type="match status" value="1"/>
</dbReference>
<evidence type="ECO:0000256" key="1">
    <source>
        <dbReference type="SAM" id="SignalP"/>
    </source>
</evidence>
<protein>
    <submittedName>
        <fullName evidence="5">Peptidase S9</fullName>
    </submittedName>
</protein>
<feature type="signal peptide" evidence="1">
    <location>
        <begin position="1"/>
        <end position="19"/>
    </location>
</feature>
<evidence type="ECO:0000259" key="3">
    <source>
        <dbReference type="Pfam" id="PF00930"/>
    </source>
</evidence>
<keyword evidence="7" id="KW-1185">Reference proteome</keyword>